<comment type="cofactor">
    <cofactor evidence="9">
        <name>Zn(2+)</name>
        <dbReference type="ChEBI" id="CHEBI:29105"/>
    </cofactor>
    <text evidence="9">Binds 1 zinc ion.</text>
</comment>
<keyword evidence="6 9" id="KW-0805">Transcription regulation</keyword>
<keyword evidence="4 9" id="KW-0862">Zinc</keyword>
<evidence type="ECO:0000256" key="6">
    <source>
        <dbReference type="ARBA" id="ARBA00023015"/>
    </source>
</evidence>
<keyword evidence="9" id="KW-0479">Metal-binding</keyword>
<dbReference type="HAMAP" id="MF_00440">
    <property type="entry name" value="NrdR"/>
    <property type="match status" value="1"/>
</dbReference>
<evidence type="ECO:0000256" key="10">
    <source>
        <dbReference type="SAM" id="MobiDB-lite"/>
    </source>
</evidence>
<evidence type="ECO:0000256" key="9">
    <source>
        <dbReference type="HAMAP-Rule" id="MF_00440"/>
    </source>
</evidence>
<keyword evidence="5 9" id="KW-0067">ATP-binding</keyword>
<dbReference type="PANTHER" id="PTHR30455:SF2">
    <property type="entry name" value="TRANSCRIPTIONAL REPRESSOR NRDR"/>
    <property type="match status" value="1"/>
</dbReference>
<protein>
    <recommendedName>
        <fullName evidence="9">Transcriptional repressor NrdR</fullName>
    </recommendedName>
</protein>
<keyword evidence="7 9" id="KW-0238">DNA-binding</keyword>
<keyword evidence="3 9" id="KW-0863">Zinc-finger</keyword>
<evidence type="ECO:0000256" key="2">
    <source>
        <dbReference type="ARBA" id="ARBA00022741"/>
    </source>
</evidence>
<evidence type="ECO:0000256" key="5">
    <source>
        <dbReference type="ARBA" id="ARBA00022840"/>
    </source>
</evidence>
<dbReference type="InterPro" id="IPR003796">
    <property type="entry name" value="RNR_NrdR-like"/>
</dbReference>
<dbReference type="EMBL" id="CP118247">
    <property type="protein sequence ID" value="WDR06089.1"/>
    <property type="molecule type" value="Genomic_DNA"/>
</dbReference>
<dbReference type="Pfam" id="PF03477">
    <property type="entry name" value="ATP-cone"/>
    <property type="match status" value="1"/>
</dbReference>
<comment type="similarity">
    <text evidence="9">Belongs to the NrdR family.</text>
</comment>
<evidence type="ECO:0000256" key="4">
    <source>
        <dbReference type="ARBA" id="ARBA00022833"/>
    </source>
</evidence>
<feature type="compositionally biased region" description="Basic and acidic residues" evidence="10">
    <location>
        <begin position="11"/>
        <end position="21"/>
    </location>
</feature>
<dbReference type="InterPro" id="IPR005144">
    <property type="entry name" value="ATP-cone_dom"/>
</dbReference>
<name>A0ABY7YXJ9_9HYPH</name>
<dbReference type="InterPro" id="IPR055173">
    <property type="entry name" value="NrdR-like_N"/>
</dbReference>
<gene>
    <name evidence="9 12" type="primary">nrdR</name>
    <name evidence="12" type="ORF">PSQ90_01110</name>
</gene>
<reference evidence="12 13" key="1">
    <citation type="submission" date="2023-02" db="EMBL/GenBank/DDBJ databases">
        <title>Devosia chondri sp. nov., isolated from the phycosphere of marine algae.</title>
        <authorList>
            <person name="Kim J.M."/>
            <person name="Lee J.K."/>
            <person name="Choi B.J."/>
            <person name="Bayburt H."/>
            <person name="Jeon C.O."/>
        </authorList>
    </citation>
    <scope>NUCLEOTIDE SEQUENCE [LARGE SCALE GENOMIC DNA]</scope>
    <source>
        <strain evidence="12 13">G2-5</strain>
    </source>
</reference>
<keyword evidence="13" id="KW-1185">Reference proteome</keyword>
<evidence type="ECO:0000256" key="3">
    <source>
        <dbReference type="ARBA" id="ARBA00022771"/>
    </source>
</evidence>
<comment type="function">
    <text evidence="9">Negatively regulates transcription of bacterial ribonucleotide reductase nrd genes and operons by binding to NrdR-boxes.</text>
</comment>
<evidence type="ECO:0000256" key="1">
    <source>
        <dbReference type="ARBA" id="ARBA00022491"/>
    </source>
</evidence>
<keyword evidence="8 9" id="KW-0804">Transcription</keyword>
<evidence type="ECO:0000313" key="13">
    <source>
        <dbReference type="Proteomes" id="UP001222118"/>
    </source>
</evidence>
<sequence>MRCPYCGNDDTQVKDSRPTEDSGAIRRRRICNACGGRFTTFERVQLRDLTVVKKSGRKVPFDREKLSRSVFTALRKRSVEPERVERMLSGIVRQLESLGDVEITSDQIGEYVMEGLKGLDDVAFVRFASVYKNFSAADDFRSFLTELAHNDDRNMQVDDD</sequence>
<proteinExistence type="inferred from homology"/>
<keyword evidence="1 9" id="KW-0678">Repressor</keyword>
<evidence type="ECO:0000256" key="7">
    <source>
        <dbReference type="ARBA" id="ARBA00023125"/>
    </source>
</evidence>
<dbReference type="NCBIfam" id="TIGR00244">
    <property type="entry name" value="transcriptional regulator NrdR"/>
    <property type="match status" value="1"/>
</dbReference>
<keyword evidence="2 9" id="KW-0547">Nucleotide-binding</keyword>
<dbReference type="Pfam" id="PF22811">
    <property type="entry name" value="Zn_ribbon_NrdR"/>
    <property type="match status" value="1"/>
</dbReference>
<evidence type="ECO:0000256" key="8">
    <source>
        <dbReference type="ARBA" id="ARBA00023163"/>
    </source>
</evidence>
<evidence type="ECO:0000259" key="11">
    <source>
        <dbReference type="PROSITE" id="PS51161"/>
    </source>
</evidence>
<dbReference type="PANTHER" id="PTHR30455">
    <property type="entry name" value="TRANSCRIPTIONAL REPRESSOR NRDR"/>
    <property type="match status" value="1"/>
</dbReference>
<accession>A0ABY7YXJ9</accession>
<feature type="domain" description="ATP-cone" evidence="11">
    <location>
        <begin position="49"/>
        <end position="139"/>
    </location>
</feature>
<feature type="zinc finger region" evidence="9">
    <location>
        <begin position="3"/>
        <end position="34"/>
    </location>
</feature>
<feature type="region of interest" description="Disordered" evidence="10">
    <location>
        <begin position="1"/>
        <end position="21"/>
    </location>
</feature>
<dbReference type="RefSeq" id="WP_282211603.1">
    <property type="nucleotide sequence ID" value="NZ_CP118247.1"/>
</dbReference>
<evidence type="ECO:0000313" key="12">
    <source>
        <dbReference type="EMBL" id="WDR06089.1"/>
    </source>
</evidence>
<dbReference type="Proteomes" id="UP001222118">
    <property type="component" value="Chromosome"/>
</dbReference>
<organism evidence="12 13">
    <name type="scientific">Devosia rhodophyticola</name>
    <dbReference type="NCBI Taxonomy" id="3026423"/>
    <lineage>
        <taxon>Bacteria</taxon>
        <taxon>Pseudomonadati</taxon>
        <taxon>Pseudomonadota</taxon>
        <taxon>Alphaproteobacteria</taxon>
        <taxon>Hyphomicrobiales</taxon>
        <taxon>Devosiaceae</taxon>
        <taxon>Devosia</taxon>
    </lineage>
</organism>
<dbReference type="PROSITE" id="PS51161">
    <property type="entry name" value="ATP_CONE"/>
    <property type="match status" value="1"/>
</dbReference>